<evidence type="ECO:0000313" key="1">
    <source>
        <dbReference type="EMBL" id="KAK7496289.1"/>
    </source>
</evidence>
<keyword evidence="2" id="KW-1185">Reference proteome</keyword>
<dbReference type="EMBL" id="JACVVK020000068">
    <property type="protein sequence ID" value="KAK7496289.1"/>
    <property type="molecule type" value="Genomic_DNA"/>
</dbReference>
<accession>A0ABD0L9P8</accession>
<dbReference type="Proteomes" id="UP001519460">
    <property type="component" value="Unassembled WGS sequence"/>
</dbReference>
<proteinExistence type="predicted"/>
<sequence length="97" mass="11166">MEKYTVWMIVTIDARQHLPFGEFPHHSSCRNKLLPLSGIRKPYPRNCVVATAKCHRIVWHRLLAPADWQSGHAGRHVDRRDSPVYSTLPVLAFLLTP</sequence>
<protein>
    <submittedName>
        <fullName evidence="1">Uncharacterized protein</fullName>
    </submittedName>
</protein>
<name>A0ABD0L9P8_9CAEN</name>
<gene>
    <name evidence="1" type="ORF">BaRGS_00012454</name>
</gene>
<comment type="caution">
    <text evidence="1">The sequence shown here is derived from an EMBL/GenBank/DDBJ whole genome shotgun (WGS) entry which is preliminary data.</text>
</comment>
<reference evidence="1 2" key="1">
    <citation type="journal article" date="2023" name="Sci. Data">
        <title>Genome assembly of the Korean intertidal mud-creeper Batillaria attramentaria.</title>
        <authorList>
            <person name="Patra A.K."/>
            <person name="Ho P.T."/>
            <person name="Jun S."/>
            <person name="Lee S.J."/>
            <person name="Kim Y."/>
            <person name="Won Y.J."/>
        </authorList>
    </citation>
    <scope>NUCLEOTIDE SEQUENCE [LARGE SCALE GENOMIC DNA]</scope>
    <source>
        <strain evidence="1">Wonlab-2016</strain>
    </source>
</reference>
<organism evidence="1 2">
    <name type="scientific">Batillaria attramentaria</name>
    <dbReference type="NCBI Taxonomy" id="370345"/>
    <lineage>
        <taxon>Eukaryota</taxon>
        <taxon>Metazoa</taxon>
        <taxon>Spiralia</taxon>
        <taxon>Lophotrochozoa</taxon>
        <taxon>Mollusca</taxon>
        <taxon>Gastropoda</taxon>
        <taxon>Caenogastropoda</taxon>
        <taxon>Sorbeoconcha</taxon>
        <taxon>Cerithioidea</taxon>
        <taxon>Batillariidae</taxon>
        <taxon>Batillaria</taxon>
    </lineage>
</organism>
<dbReference type="AlphaFoldDB" id="A0ABD0L9P8"/>
<evidence type="ECO:0000313" key="2">
    <source>
        <dbReference type="Proteomes" id="UP001519460"/>
    </source>
</evidence>